<keyword evidence="2" id="KW-0732">Signal</keyword>
<feature type="chain" id="PRO_5024431043" evidence="2">
    <location>
        <begin position="27"/>
        <end position="101"/>
    </location>
</feature>
<evidence type="ECO:0000256" key="2">
    <source>
        <dbReference type="SAM" id="SignalP"/>
    </source>
</evidence>
<dbReference type="AlphaFoldDB" id="A0A5M6IXE8"/>
<keyword evidence="4" id="KW-1185">Reference proteome</keyword>
<dbReference type="Proteomes" id="UP000325255">
    <property type="component" value="Unassembled WGS sequence"/>
</dbReference>
<evidence type="ECO:0000313" key="3">
    <source>
        <dbReference type="EMBL" id="KAA5613010.1"/>
    </source>
</evidence>
<accession>A0A5M6IXE8</accession>
<dbReference type="EMBL" id="VWPK01000008">
    <property type="protein sequence ID" value="KAA5613010.1"/>
    <property type="molecule type" value="Genomic_DNA"/>
</dbReference>
<feature type="compositionally biased region" description="Pro residues" evidence="1">
    <location>
        <begin position="74"/>
        <end position="91"/>
    </location>
</feature>
<reference evidence="3 4" key="1">
    <citation type="submission" date="2019-09" db="EMBL/GenBank/DDBJ databases">
        <title>Genome sequence of Rhodovastum atsumiense, a diverse member of the Acetobacteraceae family of non-sulfur purple photosynthetic bacteria.</title>
        <authorList>
            <person name="Meyer T."/>
            <person name="Kyndt J."/>
        </authorList>
    </citation>
    <scope>NUCLEOTIDE SEQUENCE [LARGE SCALE GENOMIC DNA]</scope>
    <source>
        <strain evidence="3 4">DSM 21279</strain>
    </source>
</reference>
<feature type="compositionally biased region" description="Gly residues" evidence="1">
    <location>
        <begin position="48"/>
        <end position="57"/>
    </location>
</feature>
<dbReference type="RefSeq" id="WP_150039914.1">
    <property type="nucleotide sequence ID" value="NZ_OW485601.1"/>
</dbReference>
<sequence length="101" mass="10038">MKHELRAALCGVAAAGILFIAAPAAAQGPAPGSRADTPTAPPSKNEGSMGGDAGRPQGGVITPPAHVDPDIARQPPPDTRFPLPVIPPPGTPGGDQSVRPK</sequence>
<proteinExistence type="predicted"/>
<feature type="region of interest" description="Disordered" evidence="1">
    <location>
        <begin position="25"/>
        <end position="101"/>
    </location>
</feature>
<organism evidence="3 4">
    <name type="scientific">Rhodovastum atsumiense</name>
    <dbReference type="NCBI Taxonomy" id="504468"/>
    <lineage>
        <taxon>Bacteria</taxon>
        <taxon>Pseudomonadati</taxon>
        <taxon>Pseudomonadota</taxon>
        <taxon>Alphaproteobacteria</taxon>
        <taxon>Acetobacterales</taxon>
        <taxon>Acetobacteraceae</taxon>
        <taxon>Rhodovastum</taxon>
    </lineage>
</organism>
<gene>
    <name evidence="3" type="ORF">F1189_06505</name>
</gene>
<evidence type="ECO:0000313" key="4">
    <source>
        <dbReference type="Proteomes" id="UP000325255"/>
    </source>
</evidence>
<feature type="signal peptide" evidence="2">
    <location>
        <begin position="1"/>
        <end position="26"/>
    </location>
</feature>
<name>A0A5M6IXE8_9PROT</name>
<protein>
    <submittedName>
        <fullName evidence="3">Uncharacterized protein</fullName>
    </submittedName>
</protein>
<evidence type="ECO:0000256" key="1">
    <source>
        <dbReference type="SAM" id="MobiDB-lite"/>
    </source>
</evidence>
<comment type="caution">
    <text evidence="3">The sequence shown here is derived from an EMBL/GenBank/DDBJ whole genome shotgun (WGS) entry which is preliminary data.</text>
</comment>